<accession>A0A4R6VR86</accession>
<dbReference type="RefSeq" id="WP_133825186.1">
    <property type="nucleotide sequence ID" value="NZ_BAABHR010000005.1"/>
</dbReference>
<dbReference type="AlphaFoldDB" id="A0A4R6VR86"/>
<evidence type="ECO:0000313" key="3">
    <source>
        <dbReference type="EMBL" id="TDQ65891.1"/>
    </source>
</evidence>
<dbReference type="PANTHER" id="PTHR33164:SF5">
    <property type="entry name" value="ORGANIC HYDROPEROXIDE RESISTANCE TRANSCRIPTIONAL REGULATOR"/>
    <property type="match status" value="1"/>
</dbReference>
<reference evidence="3 4" key="1">
    <citation type="submission" date="2019-03" db="EMBL/GenBank/DDBJ databases">
        <title>Genomic Encyclopedia of Type Strains, Phase IV (KMG-IV): sequencing the most valuable type-strain genomes for metagenomic binning, comparative biology and taxonomic classification.</title>
        <authorList>
            <person name="Goeker M."/>
        </authorList>
    </citation>
    <scope>NUCLEOTIDE SEQUENCE [LARGE SCALE GENOMIC DNA]</scope>
    <source>
        <strain evidence="3 4">DSM 45775</strain>
    </source>
</reference>
<dbReference type="SMART" id="SM00347">
    <property type="entry name" value="HTH_MARR"/>
    <property type="match status" value="1"/>
</dbReference>
<organism evidence="3 4">
    <name type="scientific">Actinomycetospora succinea</name>
    <dbReference type="NCBI Taxonomy" id="663603"/>
    <lineage>
        <taxon>Bacteria</taxon>
        <taxon>Bacillati</taxon>
        <taxon>Actinomycetota</taxon>
        <taxon>Actinomycetes</taxon>
        <taxon>Pseudonocardiales</taxon>
        <taxon>Pseudonocardiaceae</taxon>
        <taxon>Actinomycetospora</taxon>
    </lineage>
</organism>
<proteinExistence type="predicted"/>
<dbReference type="EMBL" id="SNYO01000001">
    <property type="protein sequence ID" value="TDQ65891.1"/>
    <property type="molecule type" value="Genomic_DNA"/>
</dbReference>
<dbReference type="OrthoDB" id="9806864at2"/>
<sequence length="161" mass="17694">MSTDTSATSAACTTLDAQLCFALHDASRAIAASYRRGLAPLGLTYSQYVVLLVLWEHGPTTMGRLCRELHLDSGTLSPLLQRLEERGRVLRRRRPEDERTVEVTCTAEGEALREPVMAVQRRVQADTGLEIGDLSRLRAELQALADRLRTADETGVTGGDE</sequence>
<keyword evidence="4" id="KW-1185">Reference proteome</keyword>
<comment type="subcellular location">
    <subcellularLocation>
        <location evidence="1">Cytoplasm</location>
    </subcellularLocation>
</comment>
<dbReference type="GO" id="GO:0005737">
    <property type="term" value="C:cytoplasm"/>
    <property type="evidence" value="ECO:0007669"/>
    <property type="project" value="UniProtKB-SubCell"/>
</dbReference>
<dbReference type="InterPro" id="IPR039422">
    <property type="entry name" value="MarR/SlyA-like"/>
</dbReference>
<dbReference type="Pfam" id="PF01047">
    <property type="entry name" value="MarR"/>
    <property type="match status" value="1"/>
</dbReference>
<protein>
    <submittedName>
        <fullName evidence="3">TrmB family transcriptional regulator /MarR family transcriptional regulator</fullName>
    </submittedName>
</protein>
<dbReference type="GO" id="GO:0003700">
    <property type="term" value="F:DNA-binding transcription factor activity"/>
    <property type="evidence" value="ECO:0007669"/>
    <property type="project" value="InterPro"/>
</dbReference>
<evidence type="ECO:0000256" key="1">
    <source>
        <dbReference type="ARBA" id="ARBA00004496"/>
    </source>
</evidence>
<dbReference type="InterPro" id="IPR000835">
    <property type="entry name" value="HTH_MarR-typ"/>
</dbReference>
<dbReference type="Proteomes" id="UP000295705">
    <property type="component" value="Unassembled WGS sequence"/>
</dbReference>
<dbReference type="PANTHER" id="PTHR33164">
    <property type="entry name" value="TRANSCRIPTIONAL REGULATOR, MARR FAMILY"/>
    <property type="match status" value="1"/>
</dbReference>
<dbReference type="SUPFAM" id="SSF46785">
    <property type="entry name" value="Winged helix' DNA-binding domain"/>
    <property type="match status" value="1"/>
</dbReference>
<dbReference type="PROSITE" id="PS50995">
    <property type="entry name" value="HTH_MARR_2"/>
    <property type="match status" value="1"/>
</dbReference>
<dbReference type="Gene3D" id="1.10.10.10">
    <property type="entry name" value="Winged helix-like DNA-binding domain superfamily/Winged helix DNA-binding domain"/>
    <property type="match status" value="1"/>
</dbReference>
<dbReference type="InterPro" id="IPR036390">
    <property type="entry name" value="WH_DNA-bd_sf"/>
</dbReference>
<dbReference type="GO" id="GO:0006950">
    <property type="term" value="P:response to stress"/>
    <property type="evidence" value="ECO:0007669"/>
    <property type="project" value="TreeGrafter"/>
</dbReference>
<evidence type="ECO:0000259" key="2">
    <source>
        <dbReference type="PROSITE" id="PS50995"/>
    </source>
</evidence>
<dbReference type="InterPro" id="IPR036388">
    <property type="entry name" value="WH-like_DNA-bd_sf"/>
</dbReference>
<name>A0A4R6VR86_9PSEU</name>
<evidence type="ECO:0000313" key="4">
    <source>
        <dbReference type="Proteomes" id="UP000295705"/>
    </source>
</evidence>
<gene>
    <name evidence="3" type="ORF">EV188_1011143</name>
</gene>
<comment type="caution">
    <text evidence="3">The sequence shown here is derived from an EMBL/GenBank/DDBJ whole genome shotgun (WGS) entry which is preliminary data.</text>
</comment>
<feature type="domain" description="HTH marR-type" evidence="2">
    <location>
        <begin position="16"/>
        <end position="150"/>
    </location>
</feature>